<dbReference type="Pfam" id="PF08576">
    <property type="entry name" value="DUF1764"/>
    <property type="match status" value="1"/>
</dbReference>
<evidence type="ECO:0000313" key="2">
    <source>
        <dbReference type="EMBL" id="KAF5355951.1"/>
    </source>
</evidence>
<dbReference type="EMBL" id="JAACJO010000007">
    <property type="protein sequence ID" value="KAF5355951.1"/>
    <property type="molecule type" value="Genomic_DNA"/>
</dbReference>
<reference evidence="2 3" key="1">
    <citation type="journal article" date="2020" name="ISME J.">
        <title>Uncovering the hidden diversity of litter-decomposition mechanisms in mushroom-forming fungi.</title>
        <authorList>
            <person name="Floudas D."/>
            <person name="Bentzer J."/>
            <person name="Ahren D."/>
            <person name="Johansson T."/>
            <person name="Persson P."/>
            <person name="Tunlid A."/>
        </authorList>
    </citation>
    <scope>NUCLEOTIDE SEQUENCE [LARGE SCALE GENOMIC DNA]</scope>
    <source>
        <strain evidence="2 3">CBS 146.42</strain>
    </source>
</reference>
<comment type="caution">
    <text evidence="2">The sequence shown here is derived from an EMBL/GenBank/DDBJ whole genome shotgun (WGS) entry which is preliminary data.</text>
</comment>
<name>A0A8H5DAY4_9AGAR</name>
<evidence type="ECO:0000313" key="3">
    <source>
        <dbReference type="Proteomes" id="UP000559027"/>
    </source>
</evidence>
<proteinExistence type="predicted"/>
<dbReference type="AlphaFoldDB" id="A0A8H5DAY4"/>
<feature type="compositionally biased region" description="Low complexity" evidence="1">
    <location>
        <begin position="17"/>
        <end position="28"/>
    </location>
</feature>
<gene>
    <name evidence="2" type="ORF">D9756_003897</name>
</gene>
<feature type="compositionally biased region" description="Basic residues" evidence="1">
    <location>
        <begin position="31"/>
        <end position="41"/>
    </location>
</feature>
<accession>A0A8H5DAY4</accession>
<dbReference type="OrthoDB" id="20835at2759"/>
<organism evidence="2 3">
    <name type="scientific">Leucocoprinus leucothites</name>
    <dbReference type="NCBI Taxonomy" id="201217"/>
    <lineage>
        <taxon>Eukaryota</taxon>
        <taxon>Fungi</taxon>
        <taxon>Dikarya</taxon>
        <taxon>Basidiomycota</taxon>
        <taxon>Agaricomycotina</taxon>
        <taxon>Agaricomycetes</taxon>
        <taxon>Agaricomycetidae</taxon>
        <taxon>Agaricales</taxon>
        <taxon>Agaricineae</taxon>
        <taxon>Agaricaceae</taxon>
        <taxon>Leucocoprinus</taxon>
    </lineage>
</organism>
<dbReference type="Proteomes" id="UP000559027">
    <property type="component" value="Unassembled WGS sequence"/>
</dbReference>
<protein>
    <submittedName>
        <fullName evidence="2">Uncharacterized protein</fullName>
    </submittedName>
</protein>
<evidence type="ECO:0000256" key="1">
    <source>
        <dbReference type="SAM" id="MobiDB-lite"/>
    </source>
</evidence>
<dbReference type="PANTHER" id="PTHR34066">
    <property type="entry name" value="GROWTH FACTOR 2"/>
    <property type="match status" value="1"/>
</dbReference>
<keyword evidence="3" id="KW-1185">Reference proteome</keyword>
<dbReference type="InterPro" id="IPR013885">
    <property type="entry name" value="DUF1764_euk"/>
</dbReference>
<feature type="compositionally biased region" description="Basic and acidic residues" evidence="1">
    <location>
        <begin position="96"/>
        <end position="117"/>
    </location>
</feature>
<sequence>MSEIDDIFASKGSTKVKAASAPNCSPAAPKKEKKDKRKKSKPIVATADLQDNPVPTKKRPLPETIVDPSTLPTATKRRNTDAGAAAPVKRPKTKTYFKEEKQFRDSRGTGPRRKTEEGWNIYKEDELRLNAEAGGKPARSSYFTVFTLFAQTRPCVHLTANAVFDNPNNHLNLPIPLWP</sequence>
<feature type="region of interest" description="Disordered" evidence="1">
    <location>
        <begin position="1"/>
        <end position="117"/>
    </location>
</feature>
<dbReference type="PANTHER" id="PTHR34066:SF1">
    <property type="entry name" value="DUF1764 FAMILY PROTEIN"/>
    <property type="match status" value="1"/>
</dbReference>